<dbReference type="AlphaFoldDB" id="A0A164N434"/>
<dbReference type="EMBL" id="KV419452">
    <property type="protein sequence ID" value="KZS87333.1"/>
    <property type="molecule type" value="Genomic_DNA"/>
</dbReference>
<proteinExistence type="predicted"/>
<evidence type="ECO:0000313" key="1">
    <source>
        <dbReference type="EMBL" id="KZS87333.1"/>
    </source>
</evidence>
<dbReference type="Proteomes" id="UP000076722">
    <property type="component" value="Unassembled WGS sequence"/>
</dbReference>
<protein>
    <submittedName>
        <fullName evidence="1">Uncharacterized protein</fullName>
    </submittedName>
</protein>
<reference evidence="1 2" key="1">
    <citation type="journal article" date="2016" name="Mol. Biol. Evol.">
        <title>Comparative Genomics of Early-Diverging Mushroom-Forming Fungi Provides Insights into the Origins of Lignocellulose Decay Capabilities.</title>
        <authorList>
            <person name="Nagy L.G."/>
            <person name="Riley R."/>
            <person name="Tritt A."/>
            <person name="Adam C."/>
            <person name="Daum C."/>
            <person name="Floudas D."/>
            <person name="Sun H."/>
            <person name="Yadav J.S."/>
            <person name="Pangilinan J."/>
            <person name="Larsson K.H."/>
            <person name="Matsuura K."/>
            <person name="Barry K."/>
            <person name="Labutti K."/>
            <person name="Kuo R."/>
            <person name="Ohm R.A."/>
            <person name="Bhattacharya S.S."/>
            <person name="Shirouzu T."/>
            <person name="Yoshinaga Y."/>
            <person name="Martin F.M."/>
            <person name="Grigoriev I.V."/>
            <person name="Hibbett D.S."/>
        </authorList>
    </citation>
    <scope>NUCLEOTIDE SEQUENCE [LARGE SCALE GENOMIC DNA]</scope>
    <source>
        <strain evidence="1 2">HHB9708</strain>
    </source>
</reference>
<organism evidence="1 2">
    <name type="scientific">Sistotremastrum niveocremeum HHB9708</name>
    <dbReference type="NCBI Taxonomy" id="1314777"/>
    <lineage>
        <taxon>Eukaryota</taxon>
        <taxon>Fungi</taxon>
        <taxon>Dikarya</taxon>
        <taxon>Basidiomycota</taxon>
        <taxon>Agaricomycotina</taxon>
        <taxon>Agaricomycetes</taxon>
        <taxon>Sistotremastrales</taxon>
        <taxon>Sistotremastraceae</taxon>
        <taxon>Sertulicium</taxon>
        <taxon>Sertulicium niveocremeum</taxon>
    </lineage>
</organism>
<sequence length="213" mass="24121">MFEWIIALISPYLEKCPEAWLGFLDHPAPDPRKLIKILDLEPETRDFICCPTCFACYPLDTQLRRCTFQATPNSAVCDARLFKSDDKRQPVKKYMHQDMSHWMARLLARPGIEDILDRPLSAPAAKDPISMRDIWHATELKSFKGPDGETFFQSNPASEARYALSMNVDGFDPAGGTHGGRHASVTAMYMVCLNLPPSERYKLENVYLVGIIP</sequence>
<feature type="non-terminal residue" evidence="1">
    <location>
        <position position="213"/>
    </location>
</feature>
<evidence type="ECO:0000313" key="2">
    <source>
        <dbReference type="Proteomes" id="UP000076722"/>
    </source>
</evidence>
<keyword evidence="2" id="KW-1185">Reference proteome</keyword>
<dbReference type="STRING" id="1314777.A0A164N434"/>
<accession>A0A164N434</accession>
<dbReference type="OrthoDB" id="3253623at2759"/>
<name>A0A164N434_9AGAM</name>
<gene>
    <name evidence="1" type="ORF">SISNIDRAFT_419735</name>
</gene>